<dbReference type="Gene3D" id="3.40.50.2000">
    <property type="entry name" value="Glycogen Phosphorylase B"/>
    <property type="match status" value="1"/>
</dbReference>
<sequence length="209" mass="23757">MKDTTRPKKILLIRSAANTLNTTINSLKNEFPSSKITVLAPETARKNLENNPNVNGMISAGTINRMSLFSLKNKVIRKIRFGQFDLAIALYNVDHGIGYSNIDFLAWLSGAKNIRGYNVRGTFIEFNGWGVLKKYFLEKTSFTWFVINAFTTIVLFAFITLGFLLEWPIRKIFTITSSQDLSKKKNADLPQRTEPSRIHSITPKVHQKV</sequence>
<name>A0A381VVL2_9ZZZZ</name>
<keyword evidence="1" id="KW-1133">Transmembrane helix</keyword>
<evidence type="ECO:0000256" key="1">
    <source>
        <dbReference type="SAM" id="Phobius"/>
    </source>
</evidence>
<gene>
    <name evidence="2" type="ORF">METZ01_LOCUS96521</name>
</gene>
<keyword evidence="1" id="KW-0472">Membrane</keyword>
<accession>A0A381VVL2</accession>
<dbReference type="SUPFAM" id="SSF53756">
    <property type="entry name" value="UDP-Glycosyltransferase/glycogen phosphorylase"/>
    <property type="match status" value="1"/>
</dbReference>
<feature type="transmembrane region" description="Helical" evidence="1">
    <location>
        <begin position="142"/>
        <end position="165"/>
    </location>
</feature>
<organism evidence="2">
    <name type="scientific">marine metagenome</name>
    <dbReference type="NCBI Taxonomy" id="408172"/>
    <lineage>
        <taxon>unclassified sequences</taxon>
        <taxon>metagenomes</taxon>
        <taxon>ecological metagenomes</taxon>
    </lineage>
</organism>
<dbReference type="EMBL" id="UINC01009751">
    <property type="protein sequence ID" value="SVA43667.1"/>
    <property type="molecule type" value="Genomic_DNA"/>
</dbReference>
<protein>
    <submittedName>
        <fullName evidence="2">Uncharacterized protein</fullName>
    </submittedName>
</protein>
<keyword evidence="1" id="KW-0812">Transmembrane</keyword>
<dbReference type="AlphaFoldDB" id="A0A381VVL2"/>
<evidence type="ECO:0000313" key="2">
    <source>
        <dbReference type="EMBL" id="SVA43667.1"/>
    </source>
</evidence>
<proteinExistence type="predicted"/>
<reference evidence="2" key="1">
    <citation type="submission" date="2018-05" db="EMBL/GenBank/DDBJ databases">
        <authorList>
            <person name="Lanie J.A."/>
            <person name="Ng W.-L."/>
            <person name="Kazmierczak K.M."/>
            <person name="Andrzejewski T.M."/>
            <person name="Davidsen T.M."/>
            <person name="Wayne K.J."/>
            <person name="Tettelin H."/>
            <person name="Glass J.I."/>
            <person name="Rusch D."/>
            <person name="Podicherti R."/>
            <person name="Tsui H.-C.T."/>
            <person name="Winkler M.E."/>
        </authorList>
    </citation>
    <scope>NUCLEOTIDE SEQUENCE</scope>
</reference>